<feature type="signal peptide" evidence="3">
    <location>
        <begin position="1"/>
        <end position="31"/>
    </location>
</feature>
<dbReference type="EMBL" id="JACHGB010000003">
    <property type="protein sequence ID" value="MBB5271582.1"/>
    <property type="molecule type" value="Genomic_DNA"/>
</dbReference>
<dbReference type="InterPro" id="IPR006311">
    <property type="entry name" value="TAT_signal"/>
</dbReference>
<proteinExistence type="inferred from homology"/>
<evidence type="ECO:0000313" key="5">
    <source>
        <dbReference type="EMBL" id="MBB5271582.1"/>
    </source>
</evidence>
<comment type="caution">
    <text evidence="5">The sequence shown here is derived from an EMBL/GenBank/DDBJ whole genome shotgun (WGS) entry which is preliminary data.</text>
</comment>
<dbReference type="PANTHER" id="PTHR47235">
    <property type="entry name" value="BLR6548 PROTEIN"/>
    <property type="match status" value="1"/>
</dbReference>
<dbReference type="AlphaFoldDB" id="A0A7W8HGT0"/>
<evidence type="ECO:0000259" key="4">
    <source>
        <dbReference type="Pfam" id="PF13458"/>
    </source>
</evidence>
<name>A0A7W8HGT0_9BURK</name>
<evidence type="ECO:0000256" key="3">
    <source>
        <dbReference type="SAM" id="SignalP"/>
    </source>
</evidence>
<dbReference type="InterPro" id="IPR028081">
    <property type="entry name" value="Leu-bd"/>
</dbReference>
<dbReference type="SUPFAM" id="SSF53822">
    <property type="entry name" value="Periplasmic binding protein-like I"/>
    <property type="match status" value="1"/>
</dbReference>
<feature type="chain" id="PRO_5031432169" evidence="3">
    <location>
        <begin position="32"/>
        <end position="414"/>
    </location>
</feature>
<dbReference type="Pfam" id="PF13458">
    <property type="entry name" value="Peripla_BP_6"/>
    <property type="match status" value="1"/>
</dbReference>
<feature type="domain" description="Leucine-binding protein" evidence="4">
    <location>
        <begin position="35"/>
        <end position="363"/>
    </location>
</feature>
<sequence length="414" mass="44632">MMIISRRNALGVMAAGVLAAAGAGYHAPALAQNTYNVAGMADFTGPYADIMKSLVAGRWAVLNWWNEEVGKGLGIKVNMKDYDTRYDTAQTSSLWPGIKSELKPIAALGLGGPDSAALQQRLPDDKIPLMMATAGYGYAWRAEPWVFNPRATYAHEAGAFYLWYRQQKGITGPLKIGIISSEAAPAYVDIHKGLEKFAAENKDKIEVVETVYTEVQPSDLTTQVNRLLRKGAQVINIQTNTAAVVATKRALQSLGRKDVPILMSSHNGLPASGKAVGGLAQLEGDFEVYGMAIPSADASETRKFYDMLVAKYKLTGGWDVMTMMGMNQMLFTVRAIEAAAKKVGADKVTGEAVRNALFDNTITSAQTFGVLPDLKFTREAPFPLGGMAVNIGTVKDGKYTVAAQNVPVPTVNKW</sequence>
<evidence type="ECO:0000256" key="2">
    <source>
        <dbReference type="ARBA" id="ARBA00022729"/>
    </source>
</evidence>
<dbReference type="PROSITE" id="PS51318">
    <property type="entry name" value="TAT"/>
    <property type="match status" value="1"/>
</dbReference>
<reference evidence="5 6" key="1">
    <citation type="submission" date="2020-08" db="EMBL/GenBank/DDBJ databases">
        <title>Genomic Encyclopedia of Type Strains, Phase IV (KMG-IV): sequencing the most valuable type-strain genomes for metagenomic binning, comparative biology and taxonomic classification.</title>
        <authorList>
            <person name="Goeker M."/>
        </authorList>
    </citation>
    <scope>NUCLEOTIDE SEQUENCE [LARGE SCALE GENOMIC DNA]</scope>
    <source>
        <strain evidence="5 6">DSM 29781</strain>
    </source>
</reference>
<gene>
    <name evidence="5" type="ORF">HNQ70_001592</name>
</gene>
<protein>
    <submittedName>
        <fullName evidence="5">Branched-chain amino acid transport system substrate-binding protein</fullName>
    </submittedName>
</protein>
<organism evidence="5 6">
    <name type="scientific">Quisquiliibacterium transsilvanicum</name>
    <dbReference type="NCBI Taxonomy" id="1549638"/>
    <lineage>
        <taxon>Bacteria</taxon>
        <taxon>Pseudomonadati</taxon>
        <taxon>Pseudomonadota</taxon>
        <taxon>Betaproteobacteria</taxon>
        <taxon>Burkholderiales</taxon>
        <taxon>Burkholderiaceae</taxon>
        <taxon>Quisquiliibacterium</taxon>
    </lineage>
</organism>
<accession>A0A7W8HGT0</accession>
<dbReference type="Gene3D" id="3.40.50.2300">
    <property type="match status" value="2"/>
</dbReference>
<keyword evidence="6" id="KW-1185">Reference proteome</keyword>
<dbReference type="PANTHER" id="PTHR47235:SF1">
    <property type="entry name" value="BLR6548 PROTEIN"/>
    <property type="match status" value="1"/>
</dbReference>
<evidence type="ECO:0000313" key="6">
    <source>
        <dbReference type="Proteomes" id="UP000532440"/>
    </source>
</evidence>
<keyword evidence="2 3" id="KW-0732">Signal</keyword>
<comment type="similarity">
    <text evidence="1">Belongs to the leucine-binding protein family.</text>
</comment>
<evidence type="ECO:0000256" key="1">
    <source>
        <dbReference type="ARBA" id="ARBA00010062"/>
    </source>
</evidence>
<dbReference type="RefSeq" id="WP_183966084.1">
    <property type="nucleotide sequence ID" value="NZ_BAABEW010000001.1"/>
</dbReference>
<dbReference type="Proteomes" id="UP000532440">
    <property type="component" value="Unassembled WGS sequence"/>
</dbReference>
<dbReference type="InterPro" id="IPR028082">
    <property type="entry name" value="Peripla_BP_I"/>
</dbReference>